<reference evidence="2 3" key="1">
    <citation type="submission" date="2024-01" db="EMBL/GenBank/DDBJ databases">
        <title>Genome assemblies of Stephania.</title>
        <authorList>
            <person name="Yang L."/>
        </authorList>
    </citation>
    <scope>NUCLEOTIDE SEQUENCE [LARGE SCALE GENOMIC DNA]</scope>
    <source>
        <strain evidence="2">JXDWG</strain>
        <tissue evidence="2">Leaf</tissue>
    </source>
</reference>
<feature type="compositionally biased region" description="Basic and acidic residues" evidence="1">
    <location>
        <begin position="1"/>
        <end position="17"/>
    </location>
</feature>
<gene>
    <name evidence="2" type="ORF">Scep_008695</name>
</gene>
<feature type="compositionally biased region" description="Basic and acidic residues" evidence="1">
    <location>
        <begin position="129"/>
        <end position="140"/>
    </location>
</feature>
<evidence type="ECO:0000313" key="2">
    <source>
        <dbReference type="EMBL" id="KAK9139014.1"/>
    </source>
</evidence>
<feature type="region of interest" description="Disordered" evidence="1">
    <location>
        <begin position="1"/>
        <end position="38"/>
    </location>
</feature>
<accession>A0AAP0PDG8</accession>
<evidence type="ECO:0000256" key="1">
    <source>
        <dbReference type="SAM" id="MobiDB-lite"/>
    </source>
</evidence>
<organism evidence="2 3">
    <name type="scientific">Stephania cephalantha</name>
    <dbReference type="NCBI Taxonomy" id="152367"/>
    <lineage>
        <taxon>Eukaryota</taxon>
        <taxon>Viridiplantae</taxon>
        <taxon>Streptophyta</taxon>
        <taxon>Embryophyta</taxon>
        <taxon>Tracheophyta</taxon>
        <taxon>Spermatophyta</taxon>
        <taxon>Magnoliopsida</taxon>
        <taxon>Ranunculales</taxon>
        <taxon>Menispermaceae</taxon>
        <taxon>Menispermoideae</taxon>
        <taxon>Cissampelideae</taxon>
        <taxon>Stephania</taxon>
    </lineage>
</organism>
<proteinExistence type="predicted"/>
<evidence type="ECO:0000313" key="3">
    <source>
        <dbReference type="Proteomes" id="UP001419268"/>
    </source>
</evidence>
<dbReference type="Proteomes" id="UP001419268">
    <property type="component" value="Unassembled WGS sequence"/>
</dbReference>
<sequence length="330" mass="34335">MIPGRRGDRWLTEEKSSQRQARGGGPTGGEDCGGDKAKRCVVRAATREIRALRRRGLWQQRRAGSGGGARGPSAAAKGPAMARGAQATAAGGCTQRRPATVRRTASLGSGSGVTRSDGSEMGSGGGGSREGEAAATKRDGGGASLIDRSGGVLERGDGAAAAHVTSGGGGGGDDSNAVWWWRRVSGDVRRKWFCGSDDRNGFARTMRRKNEANTAQRLRRLAVDRDDGGGGEYDGDGGGGGFSATMRWQMEFAGTRRRAPGKSEESCSTQLIDGDGVFNVVGLESFSKTVKLGECGLSYAVRDLFATAATHEVVVVVAVAEIGLLRPWSL</sequence>
<comment type="caution">
    <text evidence="2">The sequence shown here is derived from an EMBL/GenBank/DDBJ whole genome shotgun (WGS) entry which is preliminary data.</text>
</comment>
<name>A0AAP0PDG8_9MAGN</name>
<protein>
    <submittedName>
        <fullName evidence="2">Uncharacterized protein</fullName>
    </submittedName>
</protein>
<keyword evidence="3" id="KW-1185">Reference proteome</keyword>
<feature type="region of interest" description="Disordered" evidence="1">
    <location>
        <begin position="52"/>
        <end position="151"/>
    </location>
</feature>
<feature type="compositionally biased region" description="Polar residues" evidence="1">
    <location>
        <begin position="106"/>
        <end position="116"/>
    </location>
</feature>
<dbReference type="AlphaFoldDB" id="A0AAP0PDG8"/>
<feature type="region of interest" description="Disordered" evidence="1">
    <location>
        <begin position="156"/>
        <end position="175"/>
    </location>
</feature>
<feature type="compositionally biased region" description="Low complexity" evidence="1">
    <location>
        <begin position="71"/>
        <end position="92"/>
    </location>
</feature>
<feature type="compositionally biased region" description="Gly residues" evidence="1">
    <location>
        <begin position="22"/>
        <end position="31"/>
    </location>
</feature>
<dbReference type="EMBL" id="JBBNAG010000004">
    <property type="protein sequence ID" value="KAK9139014.1"/>
    <property type="molecule type" value="Genomic_DNA"/>
</dbReference>